<dbReference type="SUPFAM" id="SSF48403">
    <property type="entry name" value="Ankyrin repeat"/>
    <property type="match status" value="1"/>
</dbReference>
<feature type="repeat" description="ANK" evidence="1">
    <location>
        <begin position="254"/>
        <end position="276"/>
    </location>
</feature>
<sequence>MDPKLHNAAMTGDLNFLQSLTENNSNFLCQVTPKKNTVLHIAAEFKQSEFVKVVTHRCPLLYHQVNSHDDTPLHVAVRVGCYDIVHVFISHAETLLQVDVESGQVESHKKKLLRMVNVDKDTALHCATRNGHFQSVKLLIEADPELSNLINNADESPLYLATSKGLTNIAKLILNASPSSPHIGPNGITALHAAVYSKSYNFMEILLEKKPNIIRERDNLGWTSLHYAAYWGYAGLVRQFLNHDSFVAYILDNNGESALHIAAHYGNINAIEEMIKCCPDVCDLTNHKGQTALHLAILGGRENVVKYILKTAGLKGLINEPDKDGNTPLHWGFRATKVRYLLKNYDGIQGERLRINKSKLKQPPILEASLDNADKLDFGKRNALETNLLVAMLVATVPLQQPSQCLVAIKVIELTRDSQILPENQLSRHLSFLTPLHSSFQLCRFIFNCPSLENTSTKFDT</sequence>
<name>A0A2N9FH35_FAGSY</name>
<dbReference type="AlphaFoldDB" id="A0A2N9FH35"/>
<dbReference type="InterPro" id="IPR036770">
    <property type="entry name" value="Ankyrin_rpt-contain_sf"/>
</dbReference>
<proteinExistence type="predicted"/>
<gene>
    <name evidence="2" type="ORF">FSB_LOCUS14081</name>
</gene>
<feature type="repeat" description="ANK" evidence="1">
    <location>
        <begin position="288"/>
        <end position="310"/>
    </location>
</feature>
<dbReference type="PANTHER" id="PTHR24121:SF30">
    <property type="entry name" value="ANKYRIN REPEAT-CONTAINING PROTEIN ITN1-LIKE"/>
    <property type="match status" value="1"/>
</dbReference>
<protein>
    <submittedName>
        <fullName evidence="2">Uncharacterized protein</fullName>
    </submittedName>
</protein>
<reference evidence="2" key="1">
    <citation type="submission" date="2018-02" db="EMBL/GenBank/DDBJ databases">
        <authorList>
            <person name="Cohen D.B."/>
            <person name="Kent A.D."/>
        </authorList>
    </citation>
    <scope>NUCLEOTIDE SEQUENCE</scope>
</reference>
<evidence type="ECO:0000256" key="1">
    <source>
        <dbReference type="PROSITE-ProRule" id="PRU00023"/>
    </source>
</evidence>
<keyword evidence="1" id="KW-0040">ANK repeat</keyword>
<dbReference type="PROSITE" id="PS50088">
    <property type="entry name" value="ANK_REPEAT"/>
    <property type="match status" value="4"/>
</dbReference>
<dbReference type="Pfam" id="PF12796">
    <property type="entry name" value="Ank_2"/>
    <property type="match status" value="4"/>
</dbReference>
<dbReference type="Gene3D" id="1.25.40.20">
    <property type="entry name" value="Ankyrin repeat-containing domain"/>
    <property type="match status" value="1"/>
</dbReference>
<dbReference type="PANTHER" id="PTHR24121">
    <property type="entry name" value="NO MECHANORECEPTOR POTENTIAL C, ISOFORM D-RELATED"/>
    <property type="match status" value="1"/>
</dbReference>
<organism evidence="2">
    <name type="scientific">Fagus sylvatica</name>
    <name type="common">Beechnut</name>
    <dbReference type="NCBI Taxonomy" id="28930"/>
    <lineage>
        <taxon>Eukaryota</taxon>
        <taxon>Viridiplantae</taxon>
        <taxon>Streptophyta</taxon>
        <taxon>Embryophyta</taxon>
        <taxon>Tracheophyta</taxon>
        <taxon>Spermatophyta</taxon>
        <taxon>Magnoliopsida</taxon>
        <taxon>eudicotyledons</taxon>
        <taxon>Gunneridae</taxon>
        <taxon>Pentapetalae</taxon>
        <taxon>rosids</taxon>
        <taxon>fabids</taxon>
        <taxon>Fagales</taxon>
        <taxon>Fagaceae</taxon>
        <taxon>Fagus</taxon>
    </lineage>
</organism>
<accession>A0A2N9FH35</accession>
<feature type="repeat" description="ANK" evidence="1">
    <location>
        <begin position="119"/>
        <end position="151"/>
    </location>
</feature>
<evidence type="ECO:0000313" key="2">
    <source>
        <dbReference type="EMBL" id="SPC86199.1"/>
    </source>
</evidence>
<dbReference type="EMBL" id="OIVN01000834">
    <property type="protein sequence ID" value="SPC86199.1"/>
    <property type="molecule type" value="Genomic_DNA"/>
</dbReference>
<dbReference type="InterPro" id="IPR002110">
    <property type="entry name" value="Ankyrin_rpt"/>
</dbReference>
<dbReference type="PROSITE" id="PS50297">
    <property type="entry name" value="ANK_REP_REGION"/>
    <property type="match status" value="3"/>
</dbReference>
<feature type="repeat" description="ANK" evidence="1">
    <location>
        <begin position="186"/>
        <end position="218"/>
    </location>
</feature>
<dbReference type="SMART" id="SM00248">
    <property type="entry name" value="ANK"/>
    <property type="match status" value="9"/>
</dbReference>